<evidence type="ECO:0000256" key="1">
    <source>
        <dbReference type="ARBA" id="ARBA00010552"/>
    </source>
</evidence>
<sequence length="117" mass="13428">MTIERLNENAHMSKIVIHDNIVYMSGQVADDPSQDFDGQLRQILAKLDAQLEGIGLDRKHILSAMVWIDDYKKWPKLNEIWDQWVIAGHKPVRSCVEAKLAFPEYEVEIAVTAARKL</sequence>
<dbReference type="EMBL" id="SGXC01000001">
    <property type="protein sequence ID" value="RZS85279.1"/>
    <property type="molecule type" value="Genomic_DNA"/>
</dbReference>
<name>A0A4Q7NJX0_9BURK</name>
<dbReference type="InterPro" id="IPR019897">
    <property type="entry name" value="RidA_CS"/>
</dbReference>
<dbReference type="RefSeq" id="WP_124687370.1">
    <property type="nucleotide sequence ID" value="NZ_SGXC01000001.1"/>
</dbReference>
<dbReference type="InterPro" id="IPR006175">
    <property type="entry name" value="YjgF/YER057c/UK114"/>
</dbReference>
<evidence type="ECO:0000313" key="3">
    <source>
        <dbReference type="Proteomes" id="UP000292445"/>
    </source>
</evidence>
<dbReference type="InterPro" id="IPR035709">
    <property type="entry name" value="YoaB-like"/>
</dbReference>
<dbReference type="Gene3D" id="3.30.1330.40">
    <property type="entry name" value="RutC-like"/>
    <property type="match status" value="1"/>
</dbReference>
<evidence type="ECO:0000313" key="2">
    <source>
        <dbReference type="EMBL" id="RZS85279.1"/>
    </source>
</evidence>
<protein>
    <submittedName>
        <fullName evidence="2">Enamine deaminase RidA (YjgF/YER057c/UK114 family)</fullName>
    </submittedName>
</protein>
<keyword evidence="3" id="KW-1185">Reference proteome</keyword>
<dbReference type="AlphaFoldDB" id="A0A4Q7NJX0"/>
<dbReference type="CDD" id="cd06150">
    <property type="entry name" value="YjgF_YER057c_UK114_like_2"/>
    <property type="match status" value="1"/>
</dbReference>
<reference evidence="2 3" key="1">
    <citation type="submission" date="2019-02" db="EMBL/GenBank/DDBJ databases">
        <title>Genomic Encyclopedia of Type Strains, Phase IV (KMG-IV): sequencing the most valuable type-strain genomes for metagenomic binning, comparative biology and taxonomic classification.</title>
        <authorList>
            <person name="Goeker M."/>
        </authorList>
    </citation>
    <scope>NUCLEOTIDE SEQUENCE [LARGE SCALE GENOMIC DNA]</scope>
    <source>
        <strain evidence="2 3">K24</strain>
    </source>
</reference>
<dbReference type="Proteomes" id="UP000292445">
    <property type="component" value="Unassembled WGS sequence"/>
</dbReference>
<dbReference type="PANTHER" id="PTHR47328">
    <property type="match status" value="1"/>
</dbReference>
<proteinExistence type="inferred from homology"/>
<comment type="similarity">
    <text evidence="1">Belongs to the RutC family.</text>
</comment>
<comment type="caution">
    <text evidence="2">The sequence shown here is derived from an EMBL/GenBank/DDBJ whole genome shotgun (WGS) entry which is preliminary data.</text>
</comment>
<dbReference type="PANTHER" id="PTHR47328:SF1">
    <property type="entry name" value="RUTC FAMILY PROTEIN YOAB"/>
    <property type="match status" value="1"/>
</dbReference>
<dbReference type="OrthoDB" id="6899345at2"/>
<dbReference type="SUPFAM" id="SSF55298">
    <property type="entry name" value="YjgF-like"/>
    <property type="match status" value="1"/>
</dbReference>
<organism evidence="2 3">
    <name type="scientific">Pigmentiphaga kullae</name>
    <dbReference type="NCBI Taxonomy" id="151784"/>
    <lineage>
        <taxon>Bacteria</taxon>
        <taxon>Pseudomonadati</taxon>
        <taxon>Pseudomonadota</taxon>
        <taxon>Betaproteobacteria</taxon>
        <taxon>Burkholderiales</taxon>
        <taxon>Alcaligenaceae</taxon>
        <taxon>Pigmentiphaga</taxon>
    </lineage>
</organism>
<accession>A0A4Q7NJX0</accession>
<dbReference type="InterPro" id="IPR035959">
    <property type="entry name" value="RutC-like_sf"/>
</dbReference>
<dbReference type="PROSITE" id="PS01094">
    <property type="entry name" value="UPF0076"/>
    <property type="match status" value="1"/>
</dbReference>
<dbReference type="Pfam" id="PF01042">
    <property type="entry name" value="Ribonuc_L-PSP"/>
    <property type="match status" value="1"/>
</dbReference>
<gene>
    <name evidence="2" type="ORF">EV675_1302</name>
</gene>